<evidence type="ECO:0000259" key="14">
    <source>
        <dbReference type="PROSITE" id="PS50109"/>
    </source>
</evidence>
<dbReference type="Pfam" id="PF13492">
    <property type="entry name" value="GAF_3"/>
    <property type="match status" value="1"/>
</dbReference>
<dbReference type="InterPro" id="IPR004358">
    <property type="entry name" value="Sig_transdc_His_kin-like_C"/>
</dbReference>
<organism evidence="15 16">
    <name type="scientific">Xenorhabdus lircayensis</name>
    <dbReference type="NCBI Taxonomy" id="2763499"/>
    <lineage>
        <taxon>Bacteria</taxon>
        <taxon>Pseudomonadati</taxon>
        <taxon>Pseudomonadota</taxon>
        <taxon>Gammaproteobacteria</taxon>
        <taxon>Enterobacterales</taxon>
        <taxon>Morganellaceae</taxon>
        <taxon>Xenorhabdus</taxon>
    </lineage>
</organism>
<keyword evidence="5 15" id="KW-0808">Transferase</keyword>
<dbReference type="InterPro" id="IPR003852">
    <property type="entry name" value="Sig_transdc_His_kinase_KdpD_N"/>
</dbReference>
<dbReference type="Pfam" id="PF13493">
    <property type="entry name" value="DUF4118"/>
    <property type="match status" value="1"/>
</dbReference>
<evidence type="ECO:0000256" key="5">
    <source>
        <dbReference type="ARBA" id="ARBA00022679"/>
    </source>
</evidence>
<evidence type="ECO:0000313" key="16">
    <source>
        <dbReference type="Proteomes" id="UP000696184"/>
    </source>
</evidence>
<feature type="transmembrane region" description="Helical" evidence="13">
    <location>
        <begin position="441"/>
        <end position="458"/>
    </location>
</feature>
<dbReference type="SMART" id="SM00387">
    <property type="entry name" value="HATPase_c"/>
    <property type="match status" value="1"/>
</dbReference>
<keyword evidence="10 13" id="KW-1133">Transmembrane helix</keyword>
<dbReference type="CDD" id="cd01987">
    <property type="entry name" value="USP_KdpD-like"/>
    <property type="match status" value="1"/>
</dbReference>
<gene>
    <name evidence="15" type="primary">kdbD</name>
    <name evidence="15" type="ORF">H8A87_14375</name>
</gene>
<evidence type="ECO:0000313" key="15">
    <source>
        <dbReference type="EMBL" id="MBI6549863.1"/>
    </source>
</evidence>
<keyword evidence="11" id="KW-0902">Two-component regulatory system</keyword>
<keyword evidence="8 15" id="KW-0418">Kinase</keyword>
<dbReference type="SUPFAM" id="SSF55781">
    <property type="entry name" value="GAF domain-like"/>
    <property type="match status" value="1"/>
</dbReference>
<name>A0ABS0UA65_9GAMM</name>
<protein>
    <recommendedName>
        <fullName evidence="3">histidine kinase</fullName>
        <ecNumber evidence="3">2.7.13.3</ecNumber>
    </recommendedName>
</protein>
<keyword evidence="7" id="KW-0547">Nucleotide-binding</keyword>
<dbReference type="Pfam" id="PF02518">
    <property type="entry name" value="HATPase_c"/>
    <property type="match status" value="1"/>
</dbReference>
<dbReference type="NCBIfam" id="NF007793">
    <property type="entry name" value="PRK10490.1"/>
    <property type="match status" value="1"/>
</dbReference>
<comment type="caution">
    <text evidence="15">The sequence shown here is derived from an EMBL/GenBank/DDBJ whole genome shotgun (WGS) entry which is preliminary data.</text>
</comment>
<keyword evidence="6 13" id="KW-0812">Transmembrane</keyword>
<comment type="subcellular location">
    <subcellularLocation>
        <location evidence="2">Membrane</location>
        <topology evidence="2">Multi-pass membrane protein</topology>
    </subcellularLocation>
</comment>
<dbReference type="EMBL" id="JACOII010000049">
    <property type="protein sequence ID" value="MBI6549863.1"/>
    <property type="molecule type" value="Genomic_DNA"/>
</dbReference>
<dbReference type="InterPro" id="IPR003661">
    <property type="entry name" value="HisK_dim/P_dom"/>
</dbReference>
<feature type="transmembrane region" description="Helical" evidence="13">
    <location>
        <begin position="492"/>
        <end position="513"/>
    </location>
</feature>
<evidence type="ECO:0000256" key="7">
    <source>
        <dbReference type="ARBA" id="ARBA00022741"/>
    </source>
</evidence>
<dbReference type="PRINTS" id="PR00344">
    <property type="entry name" value="BCTRLSENSOR"/>
</dbReference>
<dbReference type="InterPro" id="IPR003594">
    <property type="entry name" value="HATPase_dom"/>
</dbReference>
<dbReference type="SUPFAM" id="SSF47384">
    <property type="entry name" value="Homodimeric domain of signal transducing histidine kinase"/>
    <property type="match status" value="1"/>
</dbReference>
<dbReference type="GO" id="GO:0004673">
    <property type="term" value="F:protein histidine kinase activity"/>
    <property type="evidence" value="ECO:0007669"/>
    <property type="project" value="UniProtKB-EC"/>
</dbReference>
<dbReference type="Gene3D" id="3.30.450.40">
    <property type="match status" value="1"/>
</dbReference>
<feature type="transmembrane region" description="Helical" evidence="13">
    <location>
        <begin position="464"/>
        <end position="480"/>
    </location>
</feature>
<keyword evidence="16" id="KW-1185">Reference proteome</keyword>
<dbReference type="Gene3D" id="1.10.287.130">
    <property type="match status" value="1"/>
</dbReference>
<dbReference type="InterPro" id="IPR005467">
    <property type="entry name" value="His_kinase_dom"/>
</dbReference>
<dbReference type="SMART" id="SM00388">
    <property type="entry name" value="HisKA"/>
    <property type="match status" value="1"/>
</dbReference>
<sequence length="914" mass="103449">MDQNEPQRPDPDDLLTLANEKPRGKLKIFFGACAGVGKTYAMLQEAQRLLAQGLDIIVGVVETHERQETAALLKGLPQLPPKHLRYHERRIAAFDIDAAIARHPAIILMDELAFSNPQGCRHPKRWQDVDELLEAGIDVLTTINVQHLESLNDIVGGITGIRVRETIPDHIFDQADDVVLVDLPPDDLRQRLNDGKVYISGQAERAIEHFFRKGNLIALRELALRRTADRVDDQMRAFRDTRGKEPVWHTRDNLLLCIGYNAGNEKLVRKAARLAAKLDCIWHAVYVETPKLHRLPEGKRRTILKALKLAQDLGAVTATLSDSHEEKAILLYAREHNLGKILTGRYYSSYSTLFSYKWMSYKWLSYKWRPDFSERLGKLGPDLDLIIVALEDKKRWDKEQKDNRTFNEKWRIPIQGFAMAIVLCALITLFSRTFLLNLDKANLVTLYLLGVVIIALFYGRWPSVFAAFVNVISFDIFFVQPHWSLAVKDMQYLLTFTVMLIVGAVVGNLTAGIRYQARVARYREQRTRHLYEITRELSRALNEEDVARISYHFLSNSFQAKTGLLLPDSNHHLYQVKSNNGGQMQIDEAIAKWCFDKKQPAGAGTDTLPGVPYQLLPIATPSQVFAVLAIESPNLRQLLVPEQQRLLQTFTGLIANALERLHLARSAEYAKLETEREQLRNSLLAALSHDLRTPLTVLFGQTEILMLDLSAENSPHTQQVNQIRQQILSTSRLVNNLLDMARIQSGGIQLNLEWYPLEEIVGSALRSLEYALNRYTVELSLPTDLFLHCDAALLERVFINLLENAIKYTNEQTPLGIQATIERKLDQKQAHIEIWDAGSGIPQGQEQLIFDKFSRASKESAIPGVGLGLAICRSIIEIHGGKIWAANNKKGGASFHFVLPLEDPPKIEDAPEGM</sequence>
<dbReference type="Gene3D" id="1.20.120.620">
    <property type="entry name" value="Backbone structure of the membrane domain of e. Coli histidine kinase receptor kdpd"/>
    <property type="match status" value="1"/>
</dbReference>
<dbReference type="InterPro" id="IPR027417">
    <property type="entry name" value="P-loop_NTPase"/>
</dbReference>
<dbReference type="CDD" id="cd00075">
    <property type="entry name" value="HATPase"/>
    <property type="match status" value="1"/>
</dbReference>
<evidence type="ECO:0000256" key="11">
    <source>
        <dbReference type="ARBA" id="ARBA00023012"/>
    </source>
</evidence>
<proteinExistence type="predicted"/>
<dbReference type="Pfam" id="PF02702">
    <property type="entry name" value="KdpD"/>
    <property type="match status" value="1"/>
</dbReference>
<dbReference type="Pfam" id="PF00512">
    <property type="entry name" value="HisKA"/>
    <property type="match status" value="1"/>
</dbReference>
<dbReference type="InterPro" id="IPR029016">
    <property type="entry name" value="GAF-like_dom_sf"/>
</dbReference>
<dbReference type="RefSeq" id="WP_198690635.1">
    <property type="nucleotide sequence ID" value="NZ_CAWPUD010000048.1"/>
</dbReference>
<dbReference type="InterPro" id="IPR038318">
    <property type="entry name" value="KdpD_sf"/>
</dbReference>
<accession>A0ABS0UA65</accession>
<dbReference type="PANTHER" id="PTHR45569:SF1">
    <property type="entry name" value="SENSOR PROTEIN KDPD"/>
    <property type="match status" value="1"/>
</dbReference>
<keyword evidence="12 13" id="KW-0472">Membrane</keyword>
<keyword evidence="4" id="KW-0597">Phosphoprotein</keyword>
<dbReference type="InterPro" id="IPR052023">
    <property type="entry name" value="Histidine_kinase_KdpD"/>
</dbReference>
<evidence type="ECO:0000256" key="12">
    <source>
        <dbReference type="ARBA" id="ARBA00023136"/>
    </source>
</evidence>
<keyword evidence="9" id="KW-0067">ATP-binding</keyword>
<evidence type="ECO:0000256" key="9">
    <source>
        <dbReference type="ARBA" id="ARBA00022840"/>
    </source>
</evidence>
<dbReference type="InterPro" id="IPR036890">
    <property type="entry name" value="HATPase_C_sf"/>
</dbReference>
<dbReference type="InterPro" id="IPR025201">
    <property type="entry name" value="KdpD_TM"/>
</dbReference>
<dbReference type="InterPro" id="IPR036097">
    <property type="entry name" value="HisK_dim/P_sf"/>
</dbReference>
<dbReference type="Gene3D" id="3.40.50.300">
    <property type="entry name" value="P-loop containing nucleotide triphosphate hydrolases"/>
    <property type="match status" value="1"/>
</dbReference>
<evidence type="ECO:0000256" key="13">
    <source>
        <dbReference type="SAM" id="Phobius"/>
    </source>
</evidence>
<dbReference type="PANTHER" id="PTHR45569">
    <property type="entry name" value="SENSOR PROTEIN KDPD"/>
    <property type="match status" value="1"/>
</dbReference>
<dbReference type="Proteomes" id="UP000696184">
    <property type="component" value="Unassembled WGS sequence"/>
</dbReference>
<evidence type="ECO:0000256" key="2">
    <source>
        <dbReference type="ARBA" id="ARBA00004141"/>
    </source>
</evidence>
<evidence type="ECO:0000256" key="4">
    <source>
        <dbReference type="ARBA" id="ARBA00022553"/>
    </source>
</evidence>
<dbReference type="Gene3D" id="3.30.565.10">
    <property type="entry name" value="Histidine kinase-like ATPase, C-terminal domain"/>
    <property type="match status" value="1"/>
</dbReference>
<dbReference type="EC" id="2.7.13.3" evidence="3"/>
<dbReference type="PROSITE" id="PS50109">
    <property type="entry name" value="HIS_KIN"/>
    <property type="match status" value="1"/>
</dbReference>
<evidence type="ECO:0000256" key="6">
    <source>
        <dbReference type="ARBA" id="ARBA00022692"/>
    </source>
</evidence>
<dbReference type="CDD" id="cd00082">
    <property type="entry name" value="HisKA"/>
    <property type="match status" value="1"/>
</dbReference>
<evidence type="ECO:0000256" key="3">
    <source>
        <dbReference type="ARBA" id="ARBA00012438"/>
    </source>
</evidence>
<dbReference type="InterPro" id="IPR003018">
    <property type="entry name" value="GAF"/>
</dbReference>
<feature type="transmembrane region" description="Helical" evidence="13">
    <location>
        <begin position="410"/>
        <end position="429"/>
    </location>
</feature>
<evidence type="ECO:0000256" key="1">
    <source>
        <dbReference type="ARBA" id="ARBA00000085"/>
    </source>
</evidence>
<reference evidence="15 16" key="1">
    <citation type="submission" date="2020-08" db="EMBL/GenBank/DDBJ databases">
        <title>Description of Xenorhabdus lircayensis sp. nov., the symbiotic bacterium associated with the entomopathogenic nematode Steirnernema unicornum.</title>
        <authorList>
            <person name="Castaneda-Alvarez C."/>
            <person name="Prodan S."/>
            <person name="Zamorano A."/>
            <person name="San-Blas E."/>
            <person name="Aballay E."/>
        </authorList>
    </citation>
    <scope>NUCLEOTIDE SEQUENCE [LARGE SCALE GENOMIC DNA]</scope>
    <source>
        <strain evidence="15 16">VLS</strain>
    </source>
</reference>
<dbReference type="SUPFAM" id="SSF55874">
    <property type="entry name" value="ATPase domain of HSP90 chaperone/DNA topoisomerase II/histidine kinase"/>
    <property type="match status" value="1"/>
</dbReference>
<comment type="catalytic activity">
    <reaction evidence="1">
        <text>ATP + protein L-histidine = ADP + protein N-phospho-L-histidine.</text>
        <dbReference type="EC" id="2.7.13.3"/>
    </reaction>
</comment>
<feature type="domain" description="Histidine kinase" evidence="14">
    <location>
        <begin position="686"/>
        <end position="903"/>
    </location>
</feature>
<evidence type="ECO:0000256" key="10">
    <source>
        <dbReference type="ARBA" id="ARBA00022989"/>
    </source>
</evidence>
<evidence type="ECO:0000256" key="8">
    <source>
        <dbReference type="ARBA" id="ARBA00022777"/>
    </source>
</evidence>